<dbReference type="SMART" id="SM01011">
    <property type="entry name" value="AMP_N"/>
    <property type="match status" value="1"/>
</dbReference>
<comment type="function">
    <text evidence="3">Catalyzes the removal of a penultimate prolyl residue from the N-termini of peptides.</text>
</comment>
<dbReference type="InterPro" id="IPR036005">
    <property type="entry name" value="Creatinase/aminopeptidase-like"/>
</dbReference>
<comment type="catalytic activity">
    <reaction evidence="1">
        <text>Release of any N-terminal amino acid, including proline, that is linked to proline, even from a dipeptide or tripeptide.</text>
        <dbReference type="EC" id="3.4.11.9"/>
    </reaction>
</comment>
<keyword evidence="6" id="KW-0645">Protease</keyword>
<keyword evidence="7" id="KW-0479">Metal-binding</keyword>
<organism evidence="13 14">
    <name type="scientific">Lepraria finkii</name>
    <dbReference type="NCBI Taxonomy" id="1340010"/>
    <lineage>
        <taxon>Eukaryota</taxon>
        <taxon>Fungi</taxon>
        <taxon>Dikarya</taxon>
        <taxon>Ascomycota</taxon>
        <taxon>Pezizomycotina</taxon>
        <taxon>Lecanoromycetes</taxon>
        <taxon>OSLEUM clade</taxon>
        <taxon>Lecanoromycetidae</taxon>
        <taxon>Lecanorales</taxon>
        <taxon>Lecanorineae</taxon>
        <taxon>Stereocaulaceae</taxon>
        <taxon>Lepraria</taxon>
    </lineage>
</organism>
<dbReference type="EC" id="3.4.11.9" evidence="5"/>
<keyword evidence="14" id="KW-1185">Reference proteome</keyword>
<dbReference type="Gene3D" id="3.90.230.10">
    <property type="entry name" value="Creatinase/methionine aminopeptidase superfamily"/>
    <property type="match status" value="1"/>
</dbReference>
<evidence type="ECO:0000259" key="12">
    <source>
        <dbReference type="SMART" id="SM01011"/>
    </source>
</evidence>
<evidence type="ECO:0000256" key="11">
    <source>
        <dbReference type="ARBA" id="ARBA00030849"/>
    </source>
</evidence>
<keyword evidence="9" id="KW-0482">Metalloprotease</keyword>
<comment type="cofactor">
    <cofactor evidence="2">
        <name>Mn(2+)</name>
        <dbReference type="ChEBI" id="CHEBI:29035"/>
    </cofactor>
</comment>
<evidence type="ECO:0000256" key="8">
    <source>
        <dbReference type="ARBA" id="ARBA00022801"/>
    </source>
</evidence>
<evidence type="ECO:0000256" key="2">
    <source>
        <dbReference type="ARBA" id="ARBA00001936"/>
    </source>
</evidence>
<evidence type="ECO:0000256" key="1">
    <source>
        <dbReference type="ARBA" id="ARBA00001424"/>
    </source>
</evidence>
<evidence type="ECO:0000256" key="5">
    <source>
        <dbReference type="ARBA" id="ARBA00012574"/>
    </source>
</evidence>
<keyword evidence="6" id="KW-0031">Aminopeptidase</keyword>
<dbReference type="InterPro" id="IPR000994">
    <property type="entry name" value="Pept_M24"/>
</dbReference>
<dbReference type="SUPFAM" id="SSF53092">
    <property type="entry name" value="Creatinase/prolidase N-terminal domain"/>
    <property type="match status" value="1"/>
</dbReference>
<sequence>MQPCVHTLHKCTRPVALRTVSSISRRPLNRRRIPAQLRSYASISAAELYFGQPLHETHPHLLKAGELTPGITALEYAQRRSQLAAKLPKNGIAILAASEVKYRSGAVFYEFHQDSNFFYLTGFNEPEAVAVIGKSAEDDDHVFYLFVRPKDPKAEQWDGVRSGTQAALDIFNADETGEINQISNLLLPIVSSASKVYTDFPFESKTKFFFSRFFNDRSSNAVGLAKVLESSNITPLKDIINDIRNIKSDAEIANMRKAGQASGRAFTDAMRQAWTKEKDLAAYLDYKFRMNSCDGSAYVPVVAGGQNGSIIHYTQNDHLLRDGELVLVDAGGEYGGYITDITRTWPISSTFTPAQKDLYNAVLNTQRHCISLCCANANFSLDGLHEIAENHLKDQLGQLGFDMPGKTLETLFPHHLGHYIGLDVHDTPGQSRKSLLRPRQCVTIEPGLYVPNTDAYPPHFRGMGIRIEDSVCIQEEHPLVLTTEAVKEVEDIEALKS</sequence>
<comment type="similarity">
    <text evidence="4">Belongs to the peptidase M24B family.</text>
</comment>
<dbReference type="PANTHER" id="PTHR43226">
    <property type="entry name" value="XAA-PRO AMINOPEPTIDASE 3"/>
    <property type="match status" value="1"/>
</dbReference>
<comment type="caution">
    <text evidence="13">The sequence shown here is derived from an EMBL/GenBank/DDBJ whole genome shotgun (WGS) entry which is preliminary data.</text>
</comment>
<name>A0ABR4AU45_9LECA</name>
<proteinExistence type="inferred from homology"/>
<gene>
    <name evidence="13" type="ORF">ABVK25_010487</name>
</gene>
<protein>
    <recommendedName>
        <fullName evidence="5">Xaa-Pro aminopeptidase</fullName>
        <ecNumber evidence="5">3.4.11.9</ecNumber>
    </recommendedName>
    <alternativeName>
        <fullName evidence="11">Aminoacylproline aminopeptidase</fullName>
    </alternativeName>
</protein>
<evidence type="ECO:0000256" key="3">
    <source>
        <dbReference type="ARBA" id="ARBA00002443"/>
    </source>
</evidence>
<dbReference type="Gene3D" id="3.40.350.10">
    <property type="entry name" value="Creatinase/prolidase N-terminal domain"/>
    <property type="match status" value="1"/>
</dbReference>
<dbReference type="Proteomes" id="UP001590951">
    <property type="component" value="Unassembled WGS sequence"/>
</dbReference>
<evidence type="ECO:0000256" key="9">
    <source>
        <dbReference type="ARBA" id="ARBA00023049"/>
    </source>
</evidence>
<reference evidence="13 14" key="1">
    <citation type="submission" date="2024-09" db="EMBL/GenBank/DDBJ databases">
        <title>Rethinking Asexuality: The Enigmatic Case of Functional Sexual Genes in Lepraria (Stereocaulaceae).</title>
        <authorList>
            <person name="Doellman M."/>
            <person name="Sun Y."/>
            <person name="Barcenas-Pena A."/>
            <person name="Lumbsch H.T."/>
            <person name="Grewe F."/>
        </authorList>
    </citation>
    <scope>NUCLEOTIDE SEQUENCE [LARGE SCALE GENOMIC DNA]</scope>
    <source>
        <strain evidence="13 14">Grewe 0041</strain>
    </source>
</reference>
<evidence type="ECO:0000256" key="10">
    <source>
        <dbReference type="ARBA" id="ARBA00023211"/>
    </source>
</evidence>
<evidence type="ECO:0000256" key="6">
    <source>
        <dbReference type="ARBA" id="ARBA00022438"/>
    </source>
</evidence>
<dbReference type="SUPFAM" id="SSF55920">
    <property type="entry name" value="Creatinase/aminopeptidase"/>
    <property type="match status" value="1"/>
</dbReference>
<dbReference type="Pfam" id="PF00557">
    <property type="entry name" value="Peptidase_M24"/>
    <property type="match status" value="1"/>
</dbReference>
<dbReference type="CDD" id="cd01087">
    <property type="entry name" value="Prolidase"/>
    <property type="match status" value="1"/>
</dbReference>
<dbReference type="EMBL" id="JBHFEH010000068">
    <property type="protein sequence ID" value="KAL2049220.1"/>
    <property type="molecule type" value="Genomic_DNA"/>
</dbReference>
<evidence type="ECO:0000313" key="14">
    <source>
        <dbReference type="Proteomes" id="UP001590951"/>
    </source>
</evidence>
<keyword evidence="10" id="KW-0464">Manganese</keyword>
<feature type="domain" description="Aminopeptidase P N-terminal" evidence="12">
    <location>
        <begin position="71"/>
        <end position="207"/>
    </location>
</feature>
<evidence type="ECO:0000256" key="4">
    <source>
        <dbReference type="ARBA" id="ARBA00008766"/>
    </source>
</evidence>
<evidence type="ECO:0000313" key="13">
    <source>
        <dbReference type="EMBL" id="KAL2049220.1"/>
    </source>
</evidence>
<dbReference type="InterPro" id="IPR007865">
    <property type="entry name" value="Aminopep_P_N"/>
</dbReference>
<dbReference type="InterPro" id="IPR052433">
    <property type="entry name" value="X-Pro_dipept-like"/>
</dbReference>
<dbReference type="InterPro" id="IPR029149">
    <property type="entry name" value="Creatin/AminoP/Spt16_N"/>
</dbReference>
<dbReference type="PANTHER" id="PTHR43226:SF4">
    <property type="entry name" value="XAA-PRO AMINOPEPTIDASE 3"/>
    <property type="match status" value="1"/>
</dbReference>
<dbReference type="Pfam" id="PF05195">
    <property type="entry name" value="AMP_N"/>
    <property type="match status" value="1"/>
</dbReference>
<keyword evidence="8" id="KW-0378">Hydrolase</keyword>
<accession>A0ABR4AU45</accession>
<evidence type="ECO:0000256" key="7">
    <source>
        <dbReference type="ARBA" id="ARBA00022723"/>
    </source>
</evidence>